<gene>
    <name evidence="9" type="ORF">N7456_004133</name>
</gene>
<evidence type="ECO:0000256" key="2">
    <source>
        <dbReference type="ARBA" id="ARBA00007441"/>
    </source>
</evidence>
<evidence type="ECO:0000313" key="10">
    <source>
        <dbReference type="Proteomes" id="UP001149165"/>
    </source>
</evidence>
<reference evidence="9" key="2">
    <citation type="journal article" date="2023" name="IMA Fungus">
        <title>Comparative genomic study of the Penicillium genus elucidates a diverse pangenome and 15 lateral gene transfer events.</title>
        <authorList>
            <person name="Petersen C."/>
            <person name="Sorensen T."/>
            <person name="Nielsen M.R."/>
            <person name="Sondergaard T.E."/>
            <person name="Sorensen J.L."/>
            <person name="Fitzpatrick D.A."/>
            <person name="Frisvad J.C."/>
            <person name="Nielsen K.L."/>
        </authorList>
    </citation>
    <scope>NUCLEOTIDE SEQUENCE</scope>
    <source>
        <strain evidence="9">IBT 30069</strain>
    </source>
</reference>
<keyword evidence="6" id="KW-0663">Pyridoxal phosphate</keyword>
<comment type="subunit">
    <text evidence="3 7">Homodimer.</text>
</comment>
<dbReference type="PRINTS" id="PR00799">
    <property type="entry name" value="TRANSAMINASE"/>
</dbReference>
<name>A0A9W9KJA6_9EURO</name>
<dbReference type="GO" id="GO:0005829">
    <property type="term" value="C:cytosol"/>
    <property type="evidence" value="ECO:0007669"/>
    <property type="project" value="TreeGrafter"/>
</dbReference>
<dbReference type="PROSITE" id="PS00105">
    <property type="entry name" value="AA_TRANSFER_CLASS_1"/>
    <property type="match status" value="1"/>
</dbReference>
<dbReference type="SUPFAM" id="SSF53383">
    <property type="entry name" value="PLP-dependent transferases"/>
    <property type="match status" value="1"/>
</dbReference>
<dbReference type="InterPro" id="IPR004838">
    <property type="entry name" value="NHTrfase_class1_PyrdxlP-BS"/>
</dbReference>
<proteinExistence type="inferred from homology"/>
<reference evidence="9" key="1">
    <citation type="submission" date="2022-11" db="EMBL/GenBank/DDBJ databases">
        <authorList>
            <person name="Petersen C."/>
        </authorList>
    </citation>
    <scope>NUCLEOTIDE SEQUENCE</scope>
    <source>
        <strain evidence="9">IBT 30069</strain>
    </source>
</reference>
<dbReference type="Proteomes" id="UP001149165">
    <property type="component" value="Unassembled WGS sequence"/>
</dbReference>
<evidence type="ECO:0000256" key="6">
    <source>
        <dbReference type="ARBA" id="ARBA00022898"/>
    </source>
</evidence>
<evidence type="ECO:0000256" key="7">
    <source>
        <dbReference type="RuleBase" id="RU000480"/>
    </source>
</evidence>
<dbReference type="InterPro" id="IPR015424">
    <property type="entry name" value="PyrdxlP-dep_Trfase"/>
</dbReference>
<dbReference type="InterPro" id="IPR015421">
    <property type="entry name" value="PyrdxlP-dep_Trfase_major"/>
</dbReference>
<dbReference type="GO" id="GO:0030170">
    <property type="term" value="F:pyridoxal phosphate binding"/>
    <property type="evidence" value="ECO:0007669"/>
    <property type="project" value="InterPro"/>
</dbReference>
<keyword evidence="10" id="KW-1185">Reference proteome</keyword>
<organism evidence="9 10">
    <name type="scientific">Penicillium angulare</name>
    <dbReference type="NCBI Taxonomy" id="116970"/>
    <lineage>
        <taxon>Eukaryota</taxon>
        <taxon>Fungi</taxon>
        <taxon>Dikarya</taxon>
        <taxon>Ascomycota</taxon>
        <taxon>Pezizomycotina</taxon>
        <taxon>Eurotiomycetes</taxon>
        <taxon>Eurotiomycetidae</taxon>
        <taxon>Eurotiales</taxon>
        <taxon>Aspergillaceae</taxon>
        <taxon>Penicillium</taxon>
    </lineage>
</organism>
<dbReference type="Gene3D" id="3.90.1150.10">
    <property type="entry name" value="Aspartate Aminotransferase, domain 1"/>
    <property type="match status" value="1"/>
</dbReference>
<dbReference type="Pfam" id="PF00155">
    <property type="entry name" value="Aminotran_1_2"/>
    <property type="match status" value="1"/>
</dbReference>
<comment type="similarity">
    <text evidence="2">Belongs to the class-I pyridoxal-phosphate-dependent aminotransferase family.</text>
</comment>
<accession>A0A9W9KJA6</accession>
<comment type="catalytic activity">
    <reaction evidence="7">
        <text>L-aspartate + 2-oxoglutarate = oxaloacetate + L-glutamate</text>
        <dbReference type="Rhea" id="RHEA:21824"/>
        <dbReference type="ChEBI" id="CHEBI:16452"/>
        <dbReference type="ChEBI" id="CHEBI:16810"/>
        <dbReference type="ChEBI" id="CHEBI:29985"/>
        <dbReference type="ChEBI" id="CHEBI:29991"/>
        <dbReference type="EC" id="2.6.1.1"/>
    </reaction>
</comment>
<dbReference type="OrthoDB" id="550424at2759"/>
<dbReference type="CDD" id="cd00609">
    <property type="entry name" value="AAT_like"/>
    <property type="match status" value="1"/>
</dbReference>
<evidence type="ECO:0000259" key="8">
    <source>
        <dbReference type="Pfam" id="PF00155"/>
    </source>
</evidence>
<dbReference type="InterPro" id="IPR015422">
    <property type="entry name" value="PyrdxlP-dep_Trfase_small"/>
</dbReference>
<dbReference type="EMBL" id="JAPQKH010000003">
    <property type="protein sequence ID" value="KAJ5107458.1"/>
    <property type="molecule type" value="Genomic_DNA"/>
</dbReference>
<comment type="miscellaneous">
    <text evidence="7">In eukaryotes there are cytoplasmic, mitochondrial and chloroplastic isozymes.</text>
</comment>
<keyword evidence="4 7" id="KW-0032">Aminotransferase</keyword>
<dbReference type="GO" id="GO:0006532">
    <property type="term" value="P:aspartate biosynthetic process"/>
    <property type="evidence" value="ECO:0007669"/>
    <property type="project" value="TreeGrafter"/>
</dbReference>
<dbReference type="FunFam" id="3.90.1150.10:FF:000001">
    <property type="entry name" value="Aspartate aminotransferase"/>
    <property type="match status" value="1"/>
</dbReference>
<feature type="domain" description="Aminotransferase class I/classII large" evidence="8">
    <location>
        <begin position="31"/>
        <end position="409"/>
    </location>
</feature>
<dbReference type="PANTHER" id="PTHR11879:SF20">
    <property type="entry name" value="ASPARTATE AMINOTRANSFERASE"/>
    <property type="match status" value="1"/>
</dbReference>
<comment type="caution">
    <text evidence="9">The sequence shown here is derived from an EMBL/GenBank/DDBJ whole genome shotgun (WGS) entry which is preliminary data.</text>
</comment>
<dbReference type="GO" id="GO:0004069">
    <property type="term" value="F:L-aspartate:2-oxoglutarate aminotransferase activity"/>
    <property type="evidence" value="ECO:0007669"/>
    <property type="project" value="UniProtKB-EC"/>
</dbReference>
<evidence type="ECO:0000256" key="1">
    <source>
        <dbReference type="ARBA" id="ARBA00001933"/>
    </source>
</evidence>
<protein>
    <recommendedName>
        <fullName evidence="7">Aspartate aminotransferase</fullName>
        <ecNumber evidence="7">2.6.1.1</ecNumber>
    </recommendedName>
</protein>
<dbReference type="FunFam" id="3.40.640.10:FF:000066">
    <property type="entry name" value="Aspartate aminotransferase"/>
    <property type="match status" value="1"/>
</dbReference>
<comment type="cofactor">
    <cofactor evidence="1">
        <name>pyridoxal 5'-phosphate</name>
        <dbReference type="ChEBI" id="CHEBI:597326"/>
    </cofactor>
</comment>
<dbReference type="EC" id="2.6.1.1" evidence="7"/>
<evidence type="ECO:0000256" key="4">
    <source>
        <dbReference type="ARBA" id="ARBA00022576"/>
    </source>
</evidence>
<dbReference type="PANTHER" id="PTHR11879">
    <property type="entry name" value="ASPARTATE AMINOTRANSFERASE"/>
    <property type="match status" value="1"/>
</dbReference>
<dbReference type="NCBIfam" id="NF006719">
    <property type="entry name" value="PRK09257.1"/>
    <property type="match status" value="1"/>
</dbReference>
<evidence type="ECO:0000313" key="9">
    <source>
        <dbReference type="EMBL" id="KAJ5107458.1"/>
    </source>
</evidence>
<sequence length="417" mass="47028">MSGSILGDLPVLPLAESFALTAAYKTDSSPNKVNLGQGVYRDKWCQPWVLPSVRAAEELLHKERVNHEYLAIQGDESFNQKARELLFDSRISQQKNIRTVQTIAGTGANYLAASFCARHIRPKKVFISNPTWDNHYEIWKTAGPEITQQLYPYYNSNERCLDFGGMVKELEKGEENDVVVLHPCAHNPTGHDPTRDQWKSIAEVIARRRLFVVFDSAYQGFASGDPDADAWAIRHFYSIFFSDVSVSQKPLPAGMIVCQSFSKNFGLYGERIGALHLVSPPSVSTQGAFTHLTQLARAQISCPSLFGARIVNTILSDNSLRQTWEQDVKTMALRIRDVRSALRSELERIETKGDWSHIERQIGMFSYTGLSRQQVEMLKNQYHIYMLGNGRMSMSGLNEENVAYVAQAIKDVVECEP</sequence>
<keyword evidence="5 7" id="KW-0808">Transferase</keyword>
<dbReference type="InterPro" id="IPR000796">
    <property type="entry name" value="Asp_trans"/>
</dbReference>
<evidence type="ECO:0000256" key="5">
    <source>
        <dbReference type="ARBA" id="ARBA00022679"/>
    </source>
</evidence>
<dbReference type="InterPro" id="IPR004839">
    <property type="entry name" value="Aminotransferase_I/II_large"/>
</dbReference>
<dbReference type="Gene3D" id="3.40.640.10">
    <property type="entry name" value="Type I PLP-dependent aspartate aminotransferase-like (Major domain)"/>
    <property type="match status" value="1"/>
</dbReference>
<dbReference type="AlphaFoldDB" id="A0A9W9KJA6"/>
<evidence type="ECO:0000256" key="3">
    <source>
        <dbReference type="ARBA" id="ARBA00011738"/>
    </source>
</evidence>